<protein>
    <recommendedName>
        <fullName evidence="4">Yeast cell wall synthesis Kre9/Knh1-like N-terminal domain-containing protein</fullName>
    </recommendedName>
</protein>
<reference evidence="5" key="2">
    <citation type="submission" date="2020-01" db="EMBL/GenBank/DDBJ databases">
        <authorList>
            <person name="Perkins V."/>
            <person name="Lessard M.-H."/>
            <person name="Dugat-Bony E."/>
            <person name="Frenette M."/>
            <person name="Labrie S."/>
        </authorList>
    </citation>
    <scope>NUCLEOTIDE SEQUENCE</scope>
    <source>
        <strain evidence="5">LMA-70</strain>
    </source>
</reference>
<dbReference type="InterPro" id="IPR052982">
    <property type="entry name" value="SRP1/TIP1-like"/>
</dbReference>
<accession>A0A9P5KXH8</accession>
<organism evidence="5 6">
    <name type="scientific">Geotrichum candidum</name>
    <name type="common">Oospora lactis</name>
    <name type="synonym">Dipodascus geotrichum</name>
    <dbReference type="NCBI Taxonomy" id="1173061"/>
    <lineage>
        <taxon>Eukaryota</taxon>
        <taxon>Fungi</taxon>
        <taxon>Dikarya</taxon>
        <taxon>Ascomycota</taxon>
        <taxon>Saccharomycotina</taxon>
        <taxon>Dipodascomycetes</taxon>
        <taxon>Dipodascales</taxon>
        <taxon>Dipodascaceae</taxon>
        <taxon>Geotrichum</taxon>
    </lineage>
</organism>
<keyword evidence="1 3" id="KW-0732">Signal</keyword>
<evidence type="ECO:0000256" key="2">
    <source>
        <dbReference type="SAM" id="MobiDB-lite"/>
    </source>
</evidence>
<proteinExistence type="predicted"/>
<sequence>MQFKSILASLVTAATVVLAADNAFTSPAFGQVVNVGNSITLKWNPTTSGKVNLILRKGGANDLVTIGPIASGIDNSGTFTWSPDSDLKTNTDYSVEIQDASNTDNVNFTPYFTVLAIGEGITSSGTETATGSASTRASSAASTESADASTSAESSGSASATSAASSAASSGASSAASSAASSGASSAAASSGASSAASSHASSHASSRGSASSTLATSAAASSGATSTAASTSAATSNAAAVAPANAILALGAAAAGAILL</sequence>
<dbReference type="Pfam" id="PF10342">
    <property type="entry name" value="Kre9_KNH"/>
    <property type="match status" value="1"/>
</dbReference>
<comment type="caution">
    <text evidence="5">The sequence shown here is derived from an EMBL/GenBank/DDBJ whole genome shotgun (WGS) entry which is preliminary data.</text>
</comment>
<evidence type="ECO:0000259" key="4">
    <source>
        <dbReference type="Pfam" id="PF10342"/>
    </source>
</evidence>
<dbReference type="PANTHER" id="PTHR40633">
    <property type="entry name" value="MATRIX PROTEIN, PUTATIVE (AFU_ORTHOLOGUE AFUA_8G05410)-RELATED"/>
    <property type="match status" value="1"/>
</dbReference>
<dbReference type="InterPro" id="IPR018466">
    <property type="entry name" value="Kre9/Knh1-like_N"/>
</dbReference>
<dbReference type="PANTHER" id="PTHR40633:SF1">
    <property type="entry name" value="GPI ANCHORED SERINE-THREONINE RICH PROTEIN (AFU_ORTHOLOGUE AFUA_1G03630)"/>
    <property type="match status" value="1"/>
</dbReference>
<gene>
    <name evidence="5" type="ORF">DV451_000544</name>
</gene>
<evidence type="ECO:0000256" key="3">
    <source>
        <dbReference type="SAM" id="SignalP"/>
    </source>
</evidence>
<feature type="region of interest" description="Disordered" evidence="2">
    <location>
        <begin position="124"/>
        <end position="157"/>
    </location>
</feature>
<evidence type="ECO:0000313" key="5">
    <source>
        <dbReference type="EMBL" id="KAF5104631.1"/>
    </source>
</evidence>
<evidence type="ECO:0000313" key="6">
    <source>
        <dbReference type="Proteomes" id="UP000750522"/>
    </source>
</evidence>
<dbReference type="AlphaFoldDB" id="A0A9P5KXH8"/>
<dbReference type="EMBL" id="QQZK01000006">
    <property type="protein sequence ID" value="KAF5104631.1"/>
    <property type="molecule type" value="Genomic_DNA"/>
</dbReference>
<feature type="signal peptide" evidence="3">
    <location>
        <begin position="1"/>
        <end position="19"/>
    </location>
</feature>
<reference evidence="5" key="1">
    <citation type="journal article" date="2020" name="Front. Microbiol.">
        <title>Phenotypic and Genetic Characterization of the Cheese Ripening Yeast Geotrichum candidum.</title>
        <authorList>
            <person name="Perkins V."/>
            <person name="Vignola S."/>
            <person name="Lessard M.H."/>
            <person name="Plante P.L."/>
            <person name="Corbeil J."/>
            <person name="Dugat-Bony E."/>
            <person name="Frenette M."/>
            <person name="Labrie S."/>
        </authorList>
    </citation>
    <scope>NUCLEOTIDE SEQUENCE</scope>
    <source>
        <strain evidence="5">LMA-70</strain>
    </source>
</reference>
<dbReference type="Proteomes" id="UP000750522">
    <property type="component" value="Unassembled WGS sequence"/>
</dbReference>
<feature type="domain" description="Yeast cell wall synthesis Kre9/Knh1-like N-terminal" evidence="4">
    <location>
        <begin position="26"/>
        <end position="114"/>
    </location>
</feature>
<evidence type="ECO:0000256" key="1">
    <source>
        <dbReference type="ARBA" id="ARBA00022729"/>
    </source>
</evidence>
<feature type="chain" id="PRO_5040289690" description="Yeast cell wall synthesis Kre9/Knh1-like N-terminal domain-containing protein" evidence="3">
    <location>
        <begin position="20"/>
        <end position="261"/>
    </location>
</feature>
<name>A0A9P5KXH8_GEOCN</name>